<dbReference type="RefSeq" id="WP_215626099.1">
    <property type="nucleotide sequence ID" value="NZ_CP067089.2"/>
</dbReference>
<evidence type="ECO:0000313" key="1">
    <source>
        <dbReference type="EMBL" id="QQO08793.1"/>
    </source>
</evidence>
<keyword evidence="2" id="KW-1185">Reference proteome</keyword>
<reference evidence="1" key="1">
    <citation type="submission" date="2021-01" db="EMBL/GenBank/DDBJ databases">
        <title>Description of Breznakiella homolactica.</title>
        <authorList>
            <person name="Song Y."/>
            <person name="Brune A."/>
        </authorList>
    </citation>
    <scope>NUCLEOTIDE SEQUENCE</scope>
    <source>
        <strain evidence="1">RmG30</strain>
    </source>
</reference>
<protein>
    <submittedName>
        <fullName evidence="1">Uncharacterized protein</fullName>
    </submittedName>
</protein>
<dbReference type="EMBL" id="CP067089">
    <property type="protein sequence ID" value="QQO08793.1"/>
    <property type="molecule type" value="Genomic_DNA"/>
</dbReference>
<evidence type="ECO:0000313" key="2">
    <source>
        <dbReference type="Proteomes" id="UP000595917"/>
    </source>
</evidence>
<gene>
    <name evidence="1" type="ORF">JFL75_17970</name>
</gene>
<dbReference type="KEGG" id="bhc:JFL75_17970"/>
<organism evidence="1 2">
    <name type="scientific">Breznakiella homolactica</name>
    <dbReference type="NCBI Taxonomy" id="2798577"/>
    <lineage>
        <taxon>Bacteria</taxon>
        <taxon>Pseudomonadati</taxon>
        <taxon>Spirochaetota</taxon>
        <taxon>Spirochaetia</taxon>
        <taxon>Spirochaetales</taxon>
        <taxon>Breznakiellaceae</taxon>
        <taxon>Breznakiella</taxon>
    </lineage>
</organism>
<sequence>MIRKISVIAVLIIFAGGFAAAQELKIDYRFNTARTDSANYLTFQGPVRYAGVEADTFDSVSGASKSRSTAFFSPYLMDMYGRPVFSGGLRGVLLFAVAPPAMRTDDNLTAEKASDGTITIQYVHRGTAYKITTDKNGKLGFPRGGFSMRTIGYIQGAGPQVLSREFSSDGTAAAADWKKIWDPGIPGGKEITPGISARTGIIVSDSGDPQAMFNWDGTLQVTLEQNILKISGTLRPVKR</sequence>
<dbReference type="Proteomes" id="UP000595917">
    <property type="component" value="Chromosome"/>
</dbReference>
<dbReference type="AlphaFoldDB" id="A0A7T8BB27"/>
<accession>A0A7T8BB27</accession>
<name>A0A7T8BB27_9SPIR</name>
<proteinExistence type="predicted"/>